<comment type="cofactor">
    <cofactor evidence="6">
        <name>[4Fe-4S] cluster</name>
        <dbReference type="ChEBI" id="CHEBI:49883"/>
    </cofactor>
    <text evidence="6">Binds 1 [4Fe-4S] cluster. The cluster is coordinated with 3 cysteines and an exchangeable S-adenosyl-L-methionine.</text>
</comment>
<dbReference type="InterPro" id="IPR058240">
    <property type="entry name" value="rSAM_sf"/>
</dbReference>
<evidence type="ECO:0000256" key="3">
    <source>
        <dbReference type="ARBA" id="ARBA00022723"/>
    </source>
</evidence>
<evidence type="ECO:0000256" key="1">
    <source>
        <dbReference type="ARBA" id="ARBA00022485"/>
    </source>
</evidence>
<keyword evidence="9" id="KW-1185">Reference proteome</keyword>
<keyword evidence="1" id="KW-0004">4Fe-4S</keyword>
<dbReference type="InterPro" id="IPR007197">
    <property type="entry name" value="rSAM"/>
</dbReference>
<dbReference type="GO" id="GO:0046872">
    <property type="term" value="F:metal ion binding"/>
    <property type="evidence" value="ECO:0007669"/>
    <property type="project" value="UniProtKB-KW"/>
</dbReference>
<dbReference type="Pfam" id="PF04055">
    <property type="entry name" value="Radical_SAM"/>
    <property type="match status" value="1"/>
</dbReference>
<dbReference type="InterPro" id="IPR013785">
    <property type="entry name" value="Aldolase_TIM"/>
</dbReference>
<protein>
    <submittedName>
        <fullName evidence="8">AmmeMemoRadiSam system radical SAM enzyme</fullName>
    </submittedName>
</protein>
<keyword evidence="5 6" id="KW-0411">Iron-sulfur</keyword>
<dbReference type="AlphaFoldDB" id="A0A8J8SJ93"/>
<dbReference type="PANTHER" id="PTHR30352">
    <property type="entry name" value="PYRUVATE FORMATE-LYASE-ACTIVATING ENZYME"/>
    <property type="match status" value="1"/>
</dbReference>
<name>A0A8J8SJ93_9FIRM</name>
<evidence type="ECO:0000256" key="5">
    <source>
        <dbReference type="ARBA" id="ARBA00023014"/>
    </source>
</evidence>
<proteinExistence type="predicted"/>
<evidence type="ECO:0000256" key="4">
    <source>
        <dbReference type="ARBA" id="ARBA00023004"/>
    </source>
</evidence>
<dbReference type="PIRSF" id="PIRSF004869">
    <property type="entry name" value="PflX_prd"/>
    <property type="match status" value="1"/>
</dbReference>
<dbReference type="SFLD" id="SFLDG01101">
    <property type="entry name" value="Uncharacterised_Radical_SAM_Su"/>
    <property type="match status" value="1"/>
</dbReference>
<evidence type="ECO:0000256" key="6">
    <source>
        <dbReference type="PIRSR" id="PIRSR004869-50"/>
    </source>
</evidence>
<keyword evidence="3 6" id="KW-0479">Metal-binding</keyword>
<accession>A0A8J8SJ93</accession>
<gene>
    <name evidence="8" type="primary">amrS</name>
    <name evidence="8" type="ORF">HZI73_24450</name>
</gene>
<dbReference type="Gene3D" id="3.20.20.70">
    <property type="entry name" value="Aldolase class I"/>
    <property type="match status" value="1"/>
</dbReference>
<dbReference type="KEGG" id="vpy:HZI73_24450"/>
<dbReference type="InterPro" id="IPR027596">
    <property type="entry name" value="AmmeMemoSam_rS"/>
</dbReference>
<dbReference type="GO" id="GO:0003824">
    <property type="term" value="F:catalytic activity"/>
    <property type="evidence" value="ECO:0007669"/>
    <property type="project" value="InterPro"/>
</dbReference>
<evidence type="ECO:0000256" key="2">
    <source>
        <dbReference type="ARBA" id="ARBA00022691"/>
    </source>
</evidence>
<sequence>MKEALCYAKEKDMKVHCFLCPHHCRIKEGNKGLCDVRENIRGTLYTLNYGELSAIDIDPIEKKPLYGFMTGTKTLSIGSYGCNFRCSFCQNYSIAKELPSTVYKSPDDMVSLAIESKVPSISFTYNEPTIFYEYMLDTAKLAKAKGLKTIMVTNGFITQEALEQLLPYLDAMNIDLKTFDNNTYRKFCNGELEPVKATIKIAYKHVHVEVTTLVVTDMNDNQEELTALCKWLGGVDHNIILHLSRYFPRYKYHAPETDTGFLWDIGEEARKYLKHVYIGNV</sequence>
<dbReference type="InterPro" id="IPR016431">
    <property type="entry name" value="Pyrv-formate_lyase-activ_prd"/>
</dbReference>
<dbReference type="CDD" id="cd01335">
    <property type="entry name" value="Radical_SAM"/>
    <property type="match status" value="1"/>
</dbReference>
<keyword evidence="4 6" id="KW-0408">Iron</keyword>
<dbReference type="EMBL" id="CP058649">
    <property type="protein sequence ID" value="QUI25257.1"/>
    <property type="molecule type" value="Genomic_DNA"/>
</dbReference>
<dbReference type="RefSeq" id="WP_212695956.1">
    <property type="nucleotide sequence ID" value="NZ_CP058649.1"/>
</dbReference>
<keyword evidence="2 6" id="KW-0949">S-adenosyl-L-methionine</keyword>
<dbReference type="SFLD" id="SFLDS00029">
    <property type="entry name" value="Radical_SAM"/>
    <property type="match status" value="1"/>
</dbReference>
<feature type="binding site" evidence="6">
    <location>
        <position position="82"/>
    </location>
    <ligand>
        <name>[4Fe-4S] cluster</name>
        <dbReference type="ChEBI" id="CHEBI:49883"/>
        <note>4Fe-4S-S-AdoMet</note>
    </ligand>
</feature>
<evidence type="ECO:0000259" key="7">
    <source>
        <dbReference type="PROSITE" id="PS51918"/>
    </source>
</evidence>
<reference evidence="8" key="1">
    <citation type="submission" date="2020-07" db="EMBL/GenBank/DDBJ databases">
        <title>Vallitalea pronyensis genome.</title>
        <authorList>
            <person name="Postec A."/>
        </authorList>
    </citation>
    <scope>NUCLEOTIDE SEQUENCE</scope>
    <source>
        <strain evidence="8">FatNI3</strain>
    </source>
</reference>
<dbReference type="GO" id="GO:0051539">
    <property type="term" value="F:4 iron, 4 sulfur cluster binding"/>
    <property type="evidence" value="ECO:0007669"/>
    <property type="project" value="UniProtKB-KW"/>
</dbReference>
<dbReference type="SUPFAM" id="SSF102114">
    <property type="entry name" value="Radical SAM enzymes"/>
    <property type="match status" value="1"/>
</dbReference>
<dbReference type="NCBIfam" id="TIGR04337">
    <property type="entry name" value="AmmeMemoSam_rS"/>
    <property type="match status" value="1"/>
</dbReference>
<dbReference type="PROSITE" id="PS51918">
    <property type="entry name" value="RADICAL_SAM"/>
    <property type="match status" value="1"/>
</dbReference>
<dbReference type="PANTHER" id="PTHR30352:SF5">
    <property type="entry name" value="PYRUVATE FORMATE-LYASE 1-ACTIVATING ENZYME"/>
    <property type="match status" value="1"/>
</dbReference>
<dbReference type="Proteomes" id="UP000683246">
    <property type="component" value="Chromosome"/>
</dbReference>
<organism evidence="8 9">
    <name type="scientific">Vallitalea pronyensis</name>
    <dbReference type="NCBI Taxonomy" id="1348613"/>
    <lineage>
        <taxon>Bacteria</taxon>
        <taxon>Bacillati</taxon>
        <taxon>Bacillota</taxon>
        <taxon>Clostridia</taxon>
        <taxon>Lachnospirales</taxon>
        <taxon>Vallitaleaceae</taxon>
        <taxon>Vallitalea</taxon>
    </lineage>
</organism>
<evidence type="ECO:0000313" key="8">
    <source>
        <dbReference type="EMBL" id="QUI25257.1"/>
    </source>
</evidence>
<feature type="binding site" evidence="6">
    <location>
        <position position="89"/>
    </location>
    <ligand>
        <name>[4Fe-4S] cluster</name>
        <dbReference type="ChEBI" id="CHEBI:49883"/>
        <note>4Fe-4S-S-AdoMet</note>
    </ligand>
</feature>
<dbReference type="InterPro" id="IPR034457">
    <property type="entry name" value="Organic_radical-activating"/>
</dbReference>
<feature type="binding site" evidence="6">
    <location>
        <position position="86"/>
    </location>
    <ligand>
        <name>[4Fe-4S] cluster</name>
        <dbReference type="ChEBI" id="CHEBI:49883"/>
        <note>4Fe-4S-S-AdoMet</note>
    </ligand>
</feature>
<feature type="domain" description="Radical SAM core" evidence="7">
    <location>
        <begin position="67"/>
        <end position="276"/>
    </location>
</feature>
<evidence type="ECO:0000313" key="9">
    <source>
        <dbReference type="Proteomes" id="UP000683246"/>
    </source>
</evidence>